<dbReference type="Proteomes" id="UP000479710">
    <property type="component" value="Unassembled WGS sequence"/>
</dbReference>
<dbReference type="EMBL" id="SPHZ02000010">
    <property type="protein sequence ID" value="KAF0895929.1"/>
    <property type="molecule type" value="Genomic_DNA"/>
</dbReference>
<gene>
    <name evidence="2" type="ORF">E2562_017571</name>
</gene>
<name>A0A6G1C6R4_9ORYZ</name>
<comment type="caution">
    <text evidence="2">The sequence shown here is derived from an EMBL/GenBank/DDBJ whole genome shotgun (WGS) entry which is preliminary data.</text>
</comment>
<proteinExistence type="inferred from homology"/>
<dbReference type="Gene3D" id="3.30.200.20">
    <property type="entry name" value="Phosphorylase Kinase, domain 1"/>
    <property type="match status" value="1"/>
</dbReference>
<dbReference type="PANTHER" id="PTHR22603">
    <property type="entry name" value="CHOLINE/ETHANOALAMINE KINASE"/>
    <property type="match status" value="1"/>
</dbReference>
<dbReference type="OrthoDB" id="10267235at2759"/>
<organism evidence="2 3">
    <name type="scientific">Oryza meyeriana var. granulata</name>
    <dbReference type="NCBI Taxonomy" id="110450"/>
    <lineage>
        <taxon>Eukaryota</taxon>
        <taxon>Viridiplantae</taxon>
        <taxon>Streptophyta</taxon>
        <taxon>Embryophyta</taxon>
        <taxon>Tracheophyta</taxon>
        <taxon>Spermatophyta</taxon>
        <taxon>Magnoliopsida</taxon>
        <taxon>Liliopsida</taxon>
        <taxon>Poales</taxon>
        <taxon>Poaceae</taxon>
        <taxon>BOP clade</taxon>
        <taxon>Oryzoideae</taxon>
        <taxon>Oryzeae</taxon>
        <taxon>Oryzinae</taxon>
        <taxon>Oryza</taxon>
        <taxon>Oryza meyeriana</taxon>
    </lineage>
</organism>
<dbReference type="SUPFAM" id="SSF56112">
    <property type="entry name" value="Protein kinase-like (PK-like)"/>
    <property type="match status" value="1"/>
</dbReference>
<dbReference type="GO" id="GO:0005737">
    <property type="term" value="C:cytoplasm"/>
    <property type="evidence" value="ECO:0007669"/>
    <property type="project" value="TreeGrafter"/>
</dbReference>
<evidence type="ECO:0000256" key="1">
    <source>
        <dbReference type="ARBA" id="ARBA00038211"/>
    </source>
</evidence>
<dbReference type="PANTHER" id="PTHR22603:SF100">
    <property type="entry name" value="OS01G0717000 PROTEIN"/>
    <property type="match status" value="1"/>
</dbReference>
<evidence type="ECO:0000313" key="2">
    <source>
        <dbReference type="EMBL" id="KAF0895929.1"/>
    </source>
</evidence>
<sequence>MLRWVGRSVAEVAQPRIPKEARGLLHEISASWADIANCWLNDAPAADNAGEPVKERDVRKVLVRIYGDGVELFFDCEDEVRTFECMSCHGQGPRLLGYFPNGCVEEFIHARVRSSPRSTHGKRKLVDGLPVVARTMES</sequence>
<keyword evidence="3" id="KW-1185">Reference proteome</keyword>
<dbReference type="InterPro" id="IPR011009">
    <property type="entry name" value="Kinase-like_dom_sf"/>
</dbReference>
<protein>
    <submittedName>
        <fullName evidence="2">Uncharacterized protein</fullName>
    </submittedName>
</protein>
<dbReference type="GO" id="GO:0004305">
    <property type="term" value="F:ethanolamine kinase activity"/>
    <property type="evidence" value="ECO:0007669"/>
    <property type="project" value="TreeGrafter"/>
</dbReference>
<reference evidence="2 3" key="1">
    <citation type="submission" date="2019-11" db="EMBL/GenBank/DDBJ databases">
        <title>Whole genome sequence of Oryza granulata.</title>
        <authorList>
            <person name="Li W."/>
        </authorList>
    </citation>
    <scope>NUCLEOTIDE SEQUENCE [LARGE SCALE GENOMIC DNA]</scope>
    <source>
        <strain evidence="3">cv. Menghai</strain>
        <tissue evidence="2">Leaf</tissue>
    </source>
</reference>
<accession>A0A6G1C6R4</accession>
<dbReference type="GO" id="GO:0006646">
    <property type="term" value="P:phosphatidylethanolamine biosynthetic process"/>
    <property type="evidence" value="ECO:0007669"/>
    <property type="project" value="TreeGrafter"/>
</dbReference>
<comment type="similarity">
    <text evidence="1">Belongs to the choline/ethanolamine kinase family.</text>
</comment>
<dbReference type="AlphaFoldDB" id="A0A6G1C6R4"/>
<dbReference type="GO" id="GO:0004103">
    <property type="term" value="F:choline kinase activity"/>
    <property type="evidence" value="ECO:0007669"/>
    <property type="project" value="TreeGrafter"/>
</dbReference>
<evidence type="ECO:0000313" key="3">
    <source>
        <dbReference type="Proteomes" id="UP000479710"/>
    </source>
</evidence>
<dbReference type="Pfam" id="PF01633">
    <property type="entry name" value="Choline_kinase"/>
    <property type="match status" value="1"/>
</dbReference>